<keyword evidence="1" id="KW-1185">Reference proteome</keyword>
<dbReference type="AlphaFoldDB" id="A0A915L9D6"/>
<organism evidence="1 2">
    <name type="scientific">Romanomermis culicivorax</name>
    <name type="common">Nematode worm</name>
    <dbReference type="NCBI Taxonomy" id="13658"/>
    <lineage>
        <taxon>Eukaryota</taxon>
        <taxon>Metazoa</taxon>
        <taxon>Ecdysozoa</taxon>
        <taxon>Nematoda</taxon>
        <taxon>Enoplea</taxon>
        <taxon>Dorylaimia</taxon>
        <taxon>Mermithida</taxon>
        <taxon>Mermithoidea</taxon>
        <taxon>Mermithidae</taxon>
        <taxon>Romanomermis</taxon>
    </lineage>
</organism>
<dbReference type="Proteomes" id="UP000887565">
    <property type="component" value="Unplaced"/>
</dbReference>
<accession>A0A915L9D6</accession>
<proteinExistence type="predicted"/>
<evidence type="ECO:0000313" key="2">
    <source>
        <dbReference type="WBParaSite" id="nRc.2.0.1.t47740-RA"/>
    </source>
</evidence>
<reference evidence="2" key="1">
    <citation type="submission" date="2022-11" db="UniProtKB">
        <authorList>
            <consortium name="WormBaseParasite"/>
        </authorList>
    </citation>
    <scope>IDENTIFICATION</scope>
</reference>
<dbReference type="WBParaSite" id="nRc.2.0.1.t47740-RA">
    <property type="protein sequence ID" value="nRc.2.0.1.t47740-RA"/>
    <property type="gene ID" value="nRc.2.0.1.g47740"/>
</dbReference>
<protein>
    <submittedName>
        <fullName evidence="2">Uncharacterized protein</fullName>
    </submittedName>
</protein>
<sequence length="39" mass="4447">MNVSKKRLSQLGNITNGIFETMRNKICPDEKQSRLLIIG</sequence>
<evidence type="ECO:0000313" key="1">
    <source>
        <dbReference type="Proteomes" id="UP000887565"/>
    </source>
</evidence>
<name>A0A915L9D6_ROMCU</name>